<protein>
    <submittedName>
        <fullName evidence="2">Uncharacterized protein</fullName>
    </submittedName>
</protein>
<evidence type="ECO:0000313" key="3">
    <source>
        <dbReference type="EMBL" id="CAB4189263.1"/>
    </source>
</evidence>
<keyword evidence="1" id="KW-0472">Membrane</keyword>
<dbReference type="EMBL" id="LR796425">
    <property type="protein sequence ID" value="CAB4144229.1"/>
    <property type="molecule type" value="Genomic_DNA"/>
</dbReference>
<keyword evidence="1" id="KW-1133">Transmembrane helix</keyword>
<accession>A0A6J5ML05</accession>
<keyword evidence="1" id="KW-0812">Transmembrane</keyword>
<proteinExistence type="predicted"/>
<feature type="transmembrane region" description="Helical" evidence="1">
    <location>
        <begin position="29"/>
        <end position="52"/>
    </location>
</feature>
<reference evidence="2" key="1">
    <citation type="submission" date="2020-04" db="EMBL/GenBank/DDBJ databases">
        <authorList>
            <person name="Chiriac C."/>
            <person name="Salcher M."/>
            <person name="Ghai R."/>
            <person name="Kavagutti S V."/>
        </authorList>
    </citation>
    <scope>NUCLEOTIDE SEQUENCE</scope>
</reference>
<gene>
    <name evidence="3" type="ORF">UFOVP1185_20</name>
    <name evidence="2" type="ORF">UFOVP461_20</name>
</gene>
<sequence>MKLNRATQPVVYRRVAIKTSILAEEARRAALFADIGILCFGLGFVVFLFGILG</sequence>
<evidence type="ECO:0000256" key="1">
    <source>
        <dbReference type="SAM" id="Phobius"/>
    </source>
</evidence>
<dbReference type="EMBL" id="LR797133">
    <property type="protein sequence ID" value="CAB4189263.1"/>
    <property type="molecule type" value="Genomic_DNA"/>
</dbReference>
<name>A0A6J5ML05_9CAUD</name>
<evidence type="ECO:0000313" key="2">
    <source>
        <dbReference type="EMBL" id="CAB4144229.1"/>
    </source>
</evidence>
<organism evidence="2">
    <name type="scientific">uncultured Caudovirales phage</name>
    <dbReference type="NCBI Taxonomy" id="2100421"/>
    <lineage>
        <taxon>Viruses</taxon>
        <taxon>Duplodnaviria</taxon>
        <taxon>Heunggongvirae</taxon>
        <taxon>Uroviricota</taxon>
        <taxon>Caudoviricetes</taxon>
        <taxon>Peduoviridae</taxon>
        <taxon>Maltschvirus</taxon>
        <taxon>Maltschvirus maltsch</taxon>
    </lineage>
</organism>